<evidence type="ECO:0000313" key="1">
    <source>
        <dbReference type="EMBL" id="QEK12612.1"/>
    </source>
</evidence>
<dbReference type="KEGG" id="crs:FQB35_09895"/>
<name>A0A5C0SFF6_CRATE</name>
<proteinExistence type="predicted"/>
<protein>
    <submittedName>
        <fullName evidence="1">Uncharacterized protein</fullName>
    </submittedName>
</protein>
<reference evidence="1 2" key="1">
    <citation type="submission" date="2019-07" db="EMBL/GenBank/DDBJ databases">
        <title>Complete genome of Crassaminicella thermophila SY095.</title>
        <authorList>
            <person name="Li X."/>
        </authorList>
    </citation>
    <scope>NUCLEOTIDE SEQUENCE [LARGE SCALE GENOMIC DNA]</scope>
    <source>
        <strain evidence="1 2">SY095</strain>
    </source>
</reference>
<dbReference type="AlphaFoldDB" id="A0A5C0SFF6"/>
<accession>A0A5C0SFF6</accession>
<dbReference type="OrthoDB" id="3074478at2"/>
<organism evidence="1 2">
    <name type="scientific">Crassaminicella thermophila</name>
    <dbReference type="NCBI Taxonomy" id="2599308"/>
    <lineage>
        <taxon>Bacteria</taxon>
        <taxon>Bacillati</taxon>
        <taxon>Bacillota</taxon>
        <taxon>Clostridia</taxon>
        <taxon>Eubacteriales</taxon>
        <taxon>Clostridiaceae</taxon>
        <taxon>Crassaminicella</taxon>
    </lineage>
</organism>
<dbReference type="EMBL" id="CP042243">
    <property type="protein sequence ID" value="QEK12612.1"/>
    <property type="molecule type" value="Genomic_DNA"/>
</dbReference>
<keyword evidence="2" id="KW-1185">Reference proteome</keyword>
<sequence>MKCKVCGNELYTDSWSEYDFGTVGTIERCDRCGFLEHWSYGRLILTLGRKCFYDGPAHGYIGEEVKKELEEAYEKFERAIKRTRKYYKRSGKFRRSKHA</sequence>
<evidence type="ECO:0000313" key="2">
    <source>
        <dbReference type="Proteomes" id="UP000324646"/>
    </source>
</evidence>
<dbReference type="RefSeq" id="WP_148809763.1">
    <property type="nucleotide sequence ID" value="NZ_CP042243.1"/>
</dbReference>
<gene>
    <name evidence="1" type="ORF">FQB35_09895</name>
</gene>
<dbReference type="Proteomes" id="UP000324646">
    <property type="component" value="Chromosome"/>
</dbReference>